<organism evidence="1 2">
    <name type="scientific">Pseudonocardia dioxanivorans (strain ATCC 55486 / DSM 44775 / JCM 13855 / CB1190)</name>
    <dbReference type="NCBI Taxonomy" id="675635"/>
    <lineage>
        <taxon>Bacteria</taxon>
        <taxon>Bacillati</taxon>
        <taxon>Actinomycetota</taxon>
        <taxon>Actinomycetes</taxon>
        <taxon>Pseudonocardiales</taxon>
        <taxon>Pseudonocardiaceae</taxon>
        <taxon>Pseudonocardia</taxon>
    </lineage>
</organism>
<dbReference type="HOGENOM" id="CLU_148073_0_0_11"/>
<dbReference type="RefSeq" id="WP_013677614.1">
    <property type="nucleotide sequence ID" value="NC_015312.1"/>
</dbReference>
<gene>
    <name evidence="1" type="ordered locus">Psed_5586</name>
</gene>
<dbReference type="PANTHER" id="PTHR38460">
    <property type="entry name" value="TAUTOMERASE YOLI-RELATED"/>
    <property type="match status" value="1"/>
</dbReference>
<dbReference type="PANTHER" id="PTHR38460:SF1">
    <property type="entry name" value="TAUTOMERASE YOLI-RELATED"/>
    <property type="match status" value="1"/>
</dbReference>
<keyword evidence="2" id="KW-1185">Reference proteome</keyword>
<evidence type="ECO:0000313" key="2">
    <source>
        <dbReference type="Proteomes" id="UP000007809"/>
    </source>
</evidence>
<name>F4CYY9_PSEUX</name>
<reference evidence="1 2" key="1">
    <citation type="journal article" date="2011" name="J. Bacteriol.">
        <title>Genome sequence of the 1,4-dioxane-degrading Pseudonocardia dioxanivorans strain CB1190.</title>
        <authorList>
            <person name="Sales C.M."/>
            <person name="Mahendra S."/>
            <person name="Grostern A."/>
            <person name="Parales R.E."/>
            <person name="Goodwin L.A."/>
            <person name="Woyke T."/>
            <person name="Nolan M."/>
            <person name="Lapidus A."/>
            <person name="Chertkov O."/>
            <person name="Ovchinnikova G."/>
            <person name="Sczyrba A."/>
            <person name="Alvarez-Cohen L."/>
        </authorList>
    </citation>
    <scope>NUCLEOTIDE SEQUENCE [LARGE SCALE GENOMIC DNA]</scope>
    <source>
        <strain evidence="2">ATCC 55486 / DSM 44775 / JCM 13855 / CB1190</strain>
    </source>
</reference>
<dbReference type="InterPro" id="IPR037479">
    <property type="entry name" value="Tauto_MSAD"/>
</dbReference>
<dbReference type="eggNOG" id="COG1942">
    <property type="taxonomic scope" value="Bacteria"/>
</dbReference>
<dbReference type="SUPFAM" id="SSF55331">
    <property type="entry name" value="Tautomerase/MIF"/>
    <property type="match status" value="1"/>
</dbReference>
<dbReference type="OrthoDB" id="9804765at2"/>
<sequence length="128" mass="14206">MPVTRIAIRSGKSVEYKKALLDEIYEAMLTSVQIEPGDRFTALTEHGDGEFSYGDLLGIDRSDDLVQIQVFWAPGKATDAKLAMYREIVDRLGRNPGVRAEDVLISVVETAAENWSFGNGEAQFHDLT</sequence>
<dbReference type="STRING" id="675635.Psed_5586"/>
<accession>F4CYY9</accession>
<dbReference type="Gene3D" id="3.30.429.10">
    <property type="entry name" value="Macrophage Migration Inhibitory Factor"/>
    <property type="match status" value="1"/>
</dbReference>
<dbReference type="KEGG" id="pdx:Psed_5586"/>
<dbReference type="Pfam" id="PF14552">
    <property type="entry name" value="Tautomerase_2"/>
    <property type="match status" value="1"/>
</dbReference>
<dbReference type="InterPro" id="IPR014347">
    <property type="entry name" value="Tautomerase/MIF_sf"/>
</dbReference>
<dbReference type="Proteomes" id="UP000007809">
    <property type="component" value="Chromosome"/>
</dbReference>
<dbReference type="AlphaFoldDB" id="F4CYY9"/>
<proteinExistence type="predicted"/>
<protein>
    <submittedName>
        <fullName evidence="1">4-oxalocrotonate tautomerase</fullName>
    </submittedName>
</protein>
<dbReference type="EMBL" id="CP002593">
    <property type="protein sequence ID" value="AEA27714.1"/>
    <property type="molecule type" value="Genomic_DNA"/>
</dbReference>
<evidence type="ECO:0000313" key="1">
    <source>
        <dbReference type="EMBL" id="AEA27714.1"/>
    </source>
</evidence>